<evidence type="ECO:0000313" key="1">
    <source>
        <dbReference type="EMBL" id="VVN86354.1"/>
    </source>
</evidence>
<evidence type="ECO:0008006" key="3">
    <source>
        <dbReference type="Google" id="ProtNLM"/>
    </source>
</evidence>
<proteinExistence type="predicted"/>
<dbReference type="Gene3D" id="3.40.225.10">
    <property type="entry name" value="Class II aldolase/adducin N-terminal domain"/>
    <property type="match status" value="1"/>
</dbReference>
<dbReference type="SUPFAM" id="SSF53639">
    <property type="entry name" value="AraD/HMP-PK domain-like"/>
    <property type="match status" value="1"/>
</dbReference>
<dbReference type="Proteomes" id="UP000381093">
    <property type="component" value="Unassembled WGS sequence"/>
</dbReference>
<name>A0A5E7BCU2_PSEFL</name>
<dbReference type="AlphaFoldDB" id="A0A5E7BCU2"/>
<protein>
    <recommendedName>
        <fullName evidence="3">Class II aldolase</fullName>
    </recommendedName>
</protein>
<dbReference type="RefSeq" id="WP_150763926.1">
    <property type="nucleotide sequence ID" value="NZ_CABVHW010000003.1"/>
</dbReference>
<evidence type="ECO:0000313" key="2">
    <source>
        <dbReference type="Proteomes" id="UP000381093"/>
    </source>
</evidence>
<accession>A0A5E7BCU2</accession>
<gene>
    <name evidence="1" type="ORF">PS710_01528</name>
</gene>
<reference evidence="1 2" key="1">
    <citation type="submission" date="2019-09" db="EMBL/GenBank/DDBJ databases">
        <authorList>
            <person name="Chandra G."/>
            <person name="Truman W A."/>
        </authorList>
    </citation>
    <scope>NUCLEOTIDE SEQUENCE [LARGE SCALE GENOMIC DNA]</scope>
    <source>
        <strain evidence="1">PS710</strain>
    </source>
</reference>
<dbReference type="InterPro" id="IPR036409">
    <property type="entry name" value="Aldolase_II/adducin_N_sf"/>
</dbReference>
<dbReference type="EMBL" id="CABVHW010000003">
    <property type="protein sequence ID" value="VVN86354.1"/>
    <property type="molecule type" value="Genomic_DNA"/>
</dbReference>
<sequence>MSVTPVQSPSSVKDQVSAAEWQTRVDLTACYRLVAQHGWDDLIFTHISAKVQNGGAELIAIEPQILAGAKAMIAGVTKSAQGMGGALARPALLRKLDKLDPGYKL</sequence>
<organism evidence="1 2">
    <name type="scientific">Pseudomonas fluorescens</name>
    <dbReference type="NCBI Taxonomy" id="294"/>
    <lineage>
        <taxon>Bacteria</taxon>
        <taxon>Pseudomonadati</taxon>
        <taxon>Pseudomonadota</taxon>
        <taxon>Gammaproteobacteria</taxon>
        <taxon>Pseudomonadales</taxon>
        <taxon>Pseudomonadaceae</taxon>
        <taxon>Pseudomonas</taxon>
    </lineage>
</organism>